<dbReference type="InterPro" id="IPR036691">
    <property type="entry name" value="Endo/exonu/phosph_ase_sf"/>
</dbReference>
<dbReference type="InterPro" id="IPR005135">
    <property type="entry name" value="Endo/exonuclease/phosphatase"/>
</dbReference>
<reference evidence="2 3" key="1">
    <citation type="submission" date="2020-03" db="EMBL/GenBank/DDBJ databases">
        <title>The genome sequence of Microvirga sp. c23x22.</title>
        <authorList>
            <person name="Zhang X."/>
        </authorList>
    </citation>
    <scope>NUCLEOTIDE SEQUENCE [LARGE SCALE GENOMIC DNA]</scope>
    <source>
        <strain evidence="3">c23x22</strain>
    </source>
</reference>
<protein>
    <submittedName>
        <fullName evidence="2">Endonuclease/exonuclease/phosphatase family protein</fullName>
    </submittedName>
</protein>
<dbReference type="Pfam" id="PF03372">
    <property type="entry name" value="Exo_endo_phos"/>
    <property type="match status" value="1"/>
</dbReference>
<evidence type="ECO:0000259" key="1">
    <source>
        <dbReference type="Pfam" id="PF03372"/>
    </source>
</evidence>
<evidence type="ECO:0000313" key="3">
    <source>
        <dbReference type="Proteomes" id="UP000707352"/>
    </source>
</evidence>
<dbReference type="EMBL" id="JAATJS010000003">
    <property type="protein sequence ID" value="NIX76882.1"/>
    <property type="molecule type" value="Genomic_DNA"/>
</dbReference>
<feature type="domain" description="Endonuclease/exonuclease/phosphatase" evidence="1">
    <location>
        <begin position="66"/>
        <end position="333"/>
    </location>
</feature>
<dbReference type="RefSeq" id="WP_167672788.1">
    <property type="nucleotide sequence ID" value="NZ_JAATJS010000003.1"/>
</dbReference>
<organism evidence="2 3">
    <name type="scientific">Microvirga terricola</name>
    <dbReference type="NCBI Taxonomy" id="2719797"/>
    <lineage>
        <taxon>Bacteria</taxon>
        <taxon>Pseudomonadati</taxon>
        <taxon>Pseudomonadota</taxon>
        <taxon>Alphaproteobacteria</taxon>
        <taxon>Hyphomicrobiales</taxon>
        <taxon>Methylobacteriaceae</taxon>
        <taxon>Microvirga</taxon>
    </lineage>
</organism>
<keyword evidence="2" id="KW-0540">Nuclease</keyword>
<evidence type="ECO:0000313" key="2">
    <source>
        <dbReference type="EMBL" id="NIX76882.1"/>
    </source>
</evidence>
<comment type="caution">
    <text evidence="2">The sequence shown here is derived from an EMBL/GenBank/DDBJ whole genome shotgun (WGS) entry which is preliminary data.</text>
</comment>
<dbReference type="Gene3D" id="3.60.10.10">
    <property type="entry name" value="Endonuclease/exonuclease/phosphatase"/>
    <property type="match status" value="1"/>
</dbReference>
<dbReference type="Proteomes" id="UP000707352">
    <property type="component" value="Unassembled WGS sequence"/>
</dbReference>
<sequence>MRPLITTVVRSLDGPGNTILAQASEATPSKEEHSRFITRIGALHAIEQEPPSRPIAWPGRLRVAAFNAERMKSPPAAARALLDRAGAQVALLSEVDVGMARSGNVHTVRALTAPTGEGHLYGVEFVELGLGDSAEMKSLTGARNAESLHGNAIVTALTLTEPRLIPLEETGFWFAGREGAQKRVGSRMALAARVADAPRPLWVVSVHLESKTDPADRQAQMRTLLRALDHFAPHEACVIGGDLNTKALPTGEGERSQLLENPERFEPLFADLRDAGFEWAHANVAAPTQRTGPGGKPMPPFGKIDWILTRGLRAENPAVVPALDEQDRPISDHEMVAVDLLI</sequence>
<dbReference type="SUPFAM" id="SSF56219">
    <property type="entry name" value="DNase I-like"/>
    <property type="match status" value="1"/>
</dbReference>
<keyword evidence="2" id="KW-0378">Hydrolase</keyword>
<name>A0ABX0VB40_9HYPH</name>
<dbReference type="GO" id="GO:0004519">
    <property type="term" value="F:endonuclease activity"/>
    <property type="evidence" value="ECO:0007669"/>
    <property type="project" value="UniProtKB-KW"/>
</dbReference>
<keyword evidence="3" id="KW-1185">Reference proteome</keyword>
<proteinExistence type="predicted"/>
<keyword evidence="2" id="KW-0255">Endonuclease</keyword>
<gene>
    <name evidence="2" type="ORF">HB375_09670</name>
</gene>
<accession>A0ABX0VB40</accession>